<evidence type="ECO:0000313" key="1">
    <source>
        <dbReference type="EMBL" id="OTF76747.1"/>
    </source>
</evidence>
<dbReference type="EMBL" id="MUJZ01035957">
    <property type="protein sequence ID" value="OTF76747.1"/>
    <property type="molecule type" value="Genomic_DNA"/>
</dbReference>
<keyword evidence="2" id="KW-1185">Reference proteome</keyword>
<evidence type="ECO:0008006" key="3">
    <source>
        <dbReference type="Google" id="ProtNLM"/>
    </source>
</evidence>
<dbReference type="Proteomes" id="UP000194236">
    <property type="component" value="Unassembled WGS sequence"/>
</dbReference>
<dbReference type="PANTHER" id="PTHR43721:SF3">
    <property type="entry name" value="GTP-BINDING PROTEIN 2"/>
    <property type="match status" value="1"/>
</dbReference>
<proteinExistence type="predicted"/>
<dbReference type="InterPro" id="IPR050055">
    <property type="entry name" value="EF-Tu_GTPase"/>
</dbReference>
<accession>A0A1Y3B978</accession>
<dbReference type="AlphaFoldDB" id="A0A1Y3B978"/>
<comment type="caution">
    <text evidence="1">The sequence shown here is derived from an EMBL/GenBank/DDBJ whole genome shotgun (WGS) entry which is preliminary data.</text>
</comment>
<organism evidence="1 2">
    <name type="scientific">Euroglyphus maynei</name>
    <name type="common">Mayne's house dust mite</name>
    <dbReference type="NCBI Taxonomy" id="6958"/>
    <lineage>
        <taxon>Eukaryota</taxon>
        <taxon>Metazoa</taxon>
        <taxon>Ecdysozoa</taxon>
        <taxon>Arthropoda</taxon>
        <taxon>Chelicerata</taxon>
        <taxon>Arachnida</taxon>
        <taxon>Acari</taxon>
        <taxon>Acariformes</taxon>
        <taxon>Sarcoptiformes</taxon>
        <taxon>Astigmata</taxon>
        <taxon>Psoroptidia</taxon>
        <taxon>Analgoidea</taxon>
        <taxon>Pyroglyphidae</taxon>
        <taxon>Pyroglyphinae</taxon>
        <taxon>Euroglyphus</taxon>
    </lineage>
</organism>
<evidence type="ECO:0000313" key="2">
    <source>
        <dbReference type="Proteomes" id="UP000194236"/>
    </source>
</evidence>
<protein>
    <recommendedName>
        <fullName evidence="3">Tr-type G domain-containing protein</fullName>
    </recommendedName>
</protein>
<dbReference type="PANTHER" id="PTHR43721">
    <property type="entry name" value="ELONGATION FACTOR TU-RELATED"/>
    <property type="match status" value="1"/>
</dbReference>
<sequence>MKWRLEEGDGEAIYEIGVEDNGGLKGLTEDEISSSLQTLHRMANKIHASVSITQEKLIESTRNDCHPRKALEVLVKKIPTDRQEIEIRISVLGNVEAGKSSLLGVLTQGELDNGKG</sequence>
<gene>
    <name evidence="1" type="ORF">BLA29_002797</name>
</gene>
<name>A0A1Y3B978_EURMA</name>
<dbReference type="OrthoDB" id="248233at2759"/>
<dbReference type="GO" id="GO:0003746">
    <property type="term" value="F:translation elongation factor activity"/>
    <property type="evidence" value="ECO:0007669"/>
    <property type="project" value="TreeGrafter"/>
</dbReference>
<reference evidence="1 2" key="1">
    <citation type="submission" date="2017-03" db="EMBL/GenBank/DDBJ databases">
        <title>Genome Survey of Euroglyphus maynei.</title>
        <authorList>
            <person name="Arlian L.G."/>
            <person name="Morgan M.S."/>
            <person name="Rider S.D."/>
        </authorList>
    </citation>
    <scope>NUCLEOTIDE SEQUENCE [LARGE SCALE GENOMIC DNA]</scope>
    <source>
        <strain evidence="1">Arlian Lab</strain>
        <tissue evidence="1">Whole body</tissue>
    </source>
</reference>